<geneLocation type="mitochondrion" evidence="2"/>
<accession>A0A4Y1JWH6</accession>
<dbReference type="AlphaFoldDB" id="A0A4Y1JWH6"/>
<proteinExistence type="predicted"/>
<keyword evidence="1" id="KW-1133">Transmembrane helix</keyword>
<organism evidence="2">
    <name type="scientific">Cheumatopsyche brevilineata</name>
    <dbReference type="NCBI Taxonomy" id="1437087"/>
    <lineage>
        <taxon>Eukaryota</taxon>
        <taxon>Metazoa</taxon>
        <taxon>Ecdysozoa</taxon>
        <taxon>Arthropoda</taxon>
        <taxon>Hexapoda</taxon>
        <taxon>Insecta</taxon>
        <taxon>Pterygota</taxon>
        <taxon>Neoptera</taxon>
        <taxon>Endopterygota</taxon>
        <taxon>Trichoptera</taxon>
        <taxon>Annulipalpia</taxon>
        <taxon>Hydropsychoidea</taxon>
        <taxon>Hydropsychidae</taxon>
        <taxon>Hydropsychinae</taxon>
        <taxon>Cheumatopsyche</taxon>
    </lineage>
</organism>
<keyword evidence="1" id="KW-0812">Transmembrane</keyword>
<name>A0A4Y1JWH6_9NEOP</name>
<evidence type="ECO:0000256" key="1">
    <source>
        <dbReference type="SAM" id="Phobius"/>
    </source>
</evidence>
<evidence type="ECO:0000313" key="2">
    <source>
        <dbReference type="EMBL" id="APQ47874.1"/>
    </source>
</evidence>
<gene>
    <name evidence="2" type="primary">ND6</name>
</gene>
<feature type="transmembrane region" description="Helical" evidence="1">
    <location>
        <begin position="51"/>
        <end position="72"/>
    </location>
</feature>
<feature type="transmembrane region" description="Helical" evidence="1">
    <location>
        <begin position="21"/>
        <end position="45"/>
    </location>
</feature>
<dbReference type="EMBL" id="KX385010">
    <property type="protein sequence ID" value="APQ47874.1"/>
    <property type="molecule type" value="Genomic_DNA"/>
</dbReference>
<reference evidence="2" key="1">
    <citation type="submission" date="2016-06" db="EMBL/GenBank/DDBJ databases">
        <title>Complete mitochondrial genome sequences of three caddisflies (Trichoptera): an implication for lepidopteran phylogeny as the sister taxon.</title>
        <authorList>
            <person name="Kim M.J."/>
            <person name="Kim I."/>
        </authorList>
    </citation>
    <scope>NUCLEOTIDE SEQUENCE</scope>
</reference>
<keyword evidence="2" id="KW-0496">Mitochondrion</keyword>
<protein>
    <submittedName>
        <fullName evidence="2">NADH dehydrogenase subunit 6</fullName>
    </submittedName>
</protein>
<sequence length="174" mass="20342">MLSFFIMKMAFLLNSLWVLDLSHLSIITILITIQTSIWILITGIMSHSFSLSYIIFFVILLMYVPSFLFIYISSLTPNKIFYLNYKKIISIFSFIILKIMHQNSTNPVKPEMTLLTYSKSLLNTENSLHLINFYNKNEMYATLILMNYLLLALTISTKIILLNENPMRIISVEY</sequence>
<keyword evidence="1" id="KW-0472">Membrane</keyword>
<feature type="transmembrane region" description="Helical" evidence="1">
    <location>
        <begin position="139"/>
        <end position="161"/>
    </location>
</feature>
<feature type="transmembrane region" description="Helical" evidence="1">
    <location>
        <begin position="84"/>
        <end position="101"/>
    </location>
</feature>